<accession>A0AC59ZMJ1</accession>
<name>A0AC59ZMJ1_RANTA</name>
<sequence length="116" mass="12452">MERKGTRDWAVPSLGSDRAWRGEVRPGLVAWLFGSRASLEARGASEGGEVRLSGESLTRAEGDCRAASPERLSQLVAAMLGLPDQLLFENPRCGVPDLELAHLDGGCACFLICKIL</sequence>
<reference evidence="1" key="1">
    <citation type="submission" date="2023-05" db="EMBL/GenBank/DDBJ databases">
        <authorList>
            <consortium name="ELIXIR-Norway"/>
        </authorList>
    </citation>
    <scope>NUCLEOTIDE SEQUENCE</scope>
</reference>
<dbReference type="Proteomes" id="UP001162501">
    <property type="component" value="Chromosome 3"/>
</dbReference>
<organism evidence="1 2">
    <name type="scientific">Rangifer tarandus platyrhynchus</name>
    <name type="common">Svalbard reindeer</name>
    <dbReference type="NCBI Taxonomy" id="3082113"/>
    <lineage>
        <taxon>Eukaryota</taxon>
        <taxon>Metazoa</taxon>
        <taxon>Chordata</taxon>
        <taxon>Craniata</taxon>
        <taxon>Vertebrata</taxon>
        <taxon>Euteleostomi</taxon>
        <taxon>Mammalia</taxon>
        <taxon>Eutheria</taxon>
        <taxon>Laurasiatheria</taxon>
        <taxon>Artiodactyla</taxon>
        <taxon>Ruminantia</taxon>
        <taxon>Pecora</taxon>
        <taxon>Cervidae</taxon>
        <taxon>Odocoileinae</taxon>
        <taxon>Rangifer</taxon>
    </lineage>
</organism>
<reference evidence="1" key="2">
    <citation type="submission" date="2025-03" db="EMBL/GenBank/DDBJ databases">
        <authorList>
            <consortium name="ELIXIR-Norway"/>
            <consortium name="Elixir Norway"/>
        </authorList>
    </citation>
    <scope>NUCLEOTIDE SEQUENCE</scope>
</reference>
<proteinExistence type="predicted"/>
<gene>
    <name evidence="1" type="ORF">MRATA1EN22A_LOCUS19533</name>
</gene>
<evidence type="ECO:0000313" key="1">
    <source>
        <dbReference type="EMBL" id="CAN0448998.1"/>
    </source>
</evidence>
<evidence type="ECO:0000313" key="2">
    <source>
        <dbReference type="Proteomes" id="UP001162501"/>
    </source>
</evidence>
<dbReference type="EMBL" id="OX596087">
    <property type="protein sequence ID" value="CAN0448998.1"/>
    <property type="molecule type" value="Genomic_DNA"/>
</dbReference>
<protein>
    <submittedName>
        <fullName evidence="1">Uncharacterized protein</fullName>
    </submittedName>
</protein>